<protein>
    <recommendedName>
        <fullName evidence="7">Transcription termination/antitermination protein NusA</fullName>
    </recommendedName>
</protein>
<evidence type="ECO:0000256" key="2">
    <source>
        <dbReference type="ARBA" id="ARBA00022490"/>
    </source>
</evidence>
<keyword evidence="6 7" id="KW-0804">Transcription</keyword>
<accession>A0A2S0KLI6</accession>
<dbReference type="CDD" id="cd22529">
    <property type="entry name" value="KH-II_NusA_rpt2"/>
    <property type="match status" value="1"/>
</dbReference>
<dbReference type="Gene3D" id="3.30.300.20">
    <property type="match status" value="2"/>
</dbReference>
<comment type="similarity">
    <text evidence="7">Belongs to the NusA family.</text>
</comment>
<evidence type="ECO:0000313" key="10">
    <source>
        <dbReference type="EMBL" id="AVM41893.1"/>
    </source>
</evidence>
<feature type="compositionally biased region" description="Acidic residues" evidence="8">
    <location>
        <begin position="413"/>
        <end position="428"/>
    </location>
</feature>
<keyword evidence="5 7" id="KW-0805">Transcription regulation</keyword>
<dbReference type="GO" id="GO:0031564">
    <property type="term" value="P:transcription antitermination"/>
    <property type="evidence" value="ECO:0007669"/>
    <property type="project" value="UniProtKB-UniRule"/>
</dbReference>
<evidence type="ECO:0000256" key="4">
    <source>
        <dbReference type="ARBA" id="ARBA00022884"/>
    </source>
</evidence>
<dbReference type="GO" id="GO:0003723">
    <property type="term" value="F:RNA binding"/>
    <property type="evidence" value="ECO:0007669"/>
    <property type="project" value="UniProtKB-UniRule"/>
</dbReference>
<evidence type="ECO:0000256" key="8">
    <source>
        <dbReference type="SAM" id="MobiDB-lite"/>
    </source>
</evidence>
<evidence type="ECO:0000256" key="1">
    <source>
        <dbReference type="ARBA" id="ARBA00022472"/>
    </source>
</evidence>
<dbReference type="Proteomes" id="UP000237947">
    <property type="component" value="Chromosome"/>
</dbReference>
<dbReference type="GO" id="GO:0005829">
    <property type="term" value="C:cytosol"/>
    <property type="evidence" value="ECO:0007669"/>
    <property type="project" value="TreeGrafter"/>
</dbReference>
<dbReference type="InterPro" id="IPR036555">
    <property type="entry name" value="NusA_N_sf"/>
</dbReference>
<dbReference type="CDD" id="cd02134">
    <property type="entry name" value="KH-II_NusA_rpt1"/>
    <property type="match status" value="1"/>
</dbReference>
<keyword evidence="4 7" id="KW-0694">RNA-binding</keyword>
<evidence type="ECO:0000256" key="3">
    <source>
        <dbReference type="ARBA" id="ARBA00022814"/>
    </source>
</evidence>
<dbReference type="InterPro" id="IPR058582">
    <property type="entry name" value="KH_NusA_2nd"/>
</dbReference>
<dbReference type="Gene3D" id="2.40.50.140">
    <property type="entry name" value="Nucleic acid-binding proteins"/>
    <property type="match status" value="1"/>
</dbReference>
<feature type="domain" description="K Homology" evidence="9">
    <location>
        <begin position="231"/>
        <end position="304"/>
    </location>
</feature>
<dbReference type="GO" id="GO:0006353">
    <property type="term" value="P:DNA-templated transcription termination"/>
    <property type="evidence" value="ECO:0007669"/>
    <property type="project" value="UniProtKB-UniRule"/>
</dbReference>
<dbReference type="InterPro" id="IPR030842">
    <property type="entry name" value="TF_NusA_bacterial"/>
</dbReference>
<dbReference type="FunFam" id="3.30.300.20:FF:000002">
    <property type="entry name" value="Transcription termination/antitermination protein NusA"/>
    <property type="match status" value="1"/>
</dbReference>
<dbReference type="AlphaFoldDB" id="A0A2S0KLI6"/>
<keyword evidence="3 7" id="KW-0889">Transcription antitermination</keyword>
<evidence type="ECO:0000256" key="6">
    <source>
        <dbReference type="ARBA" id="ARBA00023163"/>
    </source>
</evidence>
<gene>
    <name evidence="7 10" type="primary">nusA</name>
    <name evidence="10" type="ORF">C5Q98_00985</name>
</gene>
<feature type="region of interest" description="Disordered" evidence="8">
    <location>
        <begin position="394"/>
        <end position="428"/>
    </location>
</feature>
<dbReference type="Pfam" id="PF08529">
    <property type="entry name" value="NusA_N"/>
    <property type="match status" value="1"/>
</dbReference>
<dbReference type="RefSeq" id="WP_106011879.1">
    <property type="nucleotide sequence ID" value="NZ_CP027226.1"/>
</dbReference>
<dbReference type="PANTHER" id="PTHR22648:SF0">
    <property type="entry name" value="TRANSCRIPTION TERMINATION_ANTITERMINATION PROTEIN NUSA"/>
    <property type="match status" value="1"/>
</dbReference>
<keyword evidence="1 7" id="KW-0806">Transcription termination</keyword>
<proteinExistence type="inferred from homology"/>
<evidence type="ECO:0000256" key="7">
    <source>
        <dbReference type="HAMAP-Rule" id="MF_00945"/>
    </source>
</evidence>
<dbReference type="KEGG" id="fsa:C5Q98_00985"/>
<keyword evidence="2 7" id="KW-0963">Cytoplasm</keyword>
<dbReference type="Pfam" id="PF13184">
    <property type="entry name" value="KH_NusA_1st"/>
    <property type="match status" value="1"/>
</dbReference>
<evidence type="ECO:0000256" key="5">
    <source>
        <dbReference type="ARBA" id="ARBA00023015"/>
    </source>
</evidence>
<dbReference type="SUPFAM" id="SSF50249">
    <property type="entry name" value="Nucleic acid-binding proteins"/>
    <property type="match status" value="1"/>
</dbReference>
<evidence type="ECO:0000313" key="11">
    <source>
        <dbReference type="Proteomes" id="UP000237947"/>
    </source>
</evidence>
<dbReference type="NCBIfam" id="TIGR01953">
    <property type="entry name" value="NusA"/>
    <property type="match status" value="1"/>
</dbReference>
<dbReference type="HAMAP" id="MF_00945_B">
    <property type="entry name" value="NusA_B"/>
    <property type="match status" value="1"/>
</dbReference>
<dbReference type="InterPro" id="IPR009019">
    <property type="entry name" value="KH_sf_prok-type"/>
</dbReference>
<dbReference type="CDD" id="cd04455">
    <property type="entry name" value="S1_NusA"/>
    <property type="match status" value="1"/>
</dbReference>
<evidence type="ECO:0000259" key="9">
    <source>
        <dbReference type="SMART" id="SM00322"/>
    </source>
</evidence>
<dbReference type="EMBL" id="CP027226">
    <property type="protein sequence ID" value="AVM41893.1"/>
    <property type="molecule type" value="Genomic_DNA"/>
</dbReference>
<keyword evidence="11" id="KW-1185">Reference proteome</keyword>
<dbReference type="InterPro" id="IPR012340">
    <property type="entry name" value="NA-bd_OB-fold"/>
</dbReference>
<dbReference type="SUPFAM" id="SSF69705">
    <property type="entry name" value="Transcription factor NusA, N-terminal domain"/>
    <property type="match status" value="1"/>
</dbReference>
<dbReference type="InterPro" id="IPR010213">
    <property type="entry name" value="TF_NusA"/>
</dbReference>
<dbReference type="Pfam" id="PF26594">
    <property type="entry name" value="KH_NusA_2nd"/>
    <property type="match status" value="1"/>
</dbReference>
<dbReference type="InterPro" id="IPR004087">
    <property type="entry name" value="KH_dom"/>
</dbReference>
<dbReference type="GO" id="GO:0003700">
    <property type="term" value="F:DNA-binding transcription factor activity"/>
    <property type="evidence" value="ECO:0007669"/>
    <property type="project" value="InterPro"/>
</dbReference>
<dbReference type="FunFam" id="3.30.300.20:FF:000005">
    <property type="entry name" value="Transcription termination/antitermination protein NusA"/>
    <property type="match status" value="1"/>
</dbReference>
<dbReference type="SUPFAM" id="SSF54814">
    <property type="entry name" value="Prokaryotic type KH domain (KH-domain type II)"/>
    <property type="match status" value="2"/>
</dbReference>
<feature type="domain" description="K Homology" evidence="9">
    <location>
        <begin position="309"/>
        <end position="402"/>
    </location>
</feature>
<organism evidence="10 11">
    <name type="scientific">Fastidiosipila sanguinis</name>
    <dbReference type="NCBI Taxonomy" id="236753"/>
    <lineage>
        <taxon>Bacteria</taxon>
        <taxon>Bacillati</taxon>
        <taxon>Bacillota</taxon>
        <taxon>Clostridia</taxon>
        <taxon>Eubacteriales</taxon>
        <taxon>Oscillospiraceae</taxon>
        <taxon>Fastidiosipila</taxon>
    </lineage>
</organism>
<reference evidence="11" key="1">
    <citation type="submission" date="2018-02" db="EMBL/GenBank/DDBJ databases">
        <authorList>
            <person name="Holder M.E."/>
            <person name="Ajami N.J."/>
            <person name="Petrosino J.F."/>
        </authorList>
    </citation>
    <scope>NUCLEOTIDE SEQUENCE [LARGE SCALE GENOMIC DNA]</scope>
    <source>
        <strain evidence="11">CCUG 47711</strain>
    </source>
</reference>
<dbReference type="InterPro" id="IPR025249">
    <property type="entry name" value="TF_NusA_KH_1st"/>
</dbReference>
<comment type="function">
    <text evidence="7">Participates in both transcription termination and antitermination.</text>
</comment>
<dbReference type="PROSITE" id="PS50084">
    <property type="entry name" value="KH_TYPE_1"/>
    <property type="match status" value="1"/>
</dbReference>
<dbReference type="Gene3D" id="3.30.1480.10">
    <property type="entry name" value="NusA, N-terminal domain"/>
    <property type="match status" value="1"/>
</dbReference>
<comment type="subcellular location">
    <subcellularLocation>
        <location evidence="7">Cytoplasm</location>
    </subcellularLocation>
</comment>
<feature type="compositionally biased region" description="Acidic residues" evidence="8">
    <location>
        <begin position="394"/>
        <end position="405"/>
    </location>
</feature>
<dbReference type="InterPro" id="IPR015946">
    <property type="entry name" value="KH_dom-like_a/b"/>
</dbReference>
<name>A0A2S0KLI6_9FIRM</name>
<sequence>MNIELITAIRDLCKERGLDEDGIFTAIEESLVAAYKREFNARTSENVTASINRETGEMAVFLEKEIVEEVEDPNSQIPLSQAKAIDEDFEEGDVLQYQLEPQDFGRLAAQAAKSAINQSLISAERQMIHDEFRGRIGELASGTVQRADKREVIVDIGRAEATLTSFEQSSLDTYEFNERMQFLIKKVDERRGRPVIYVSRASEKLVEKLFEKEVPEIAAGVVEIVSSAREAGSRTKIAVHSHDENVDALGACVGQRGIRVQNVMDELRGEKIDIIEWDEDETVFIKNAMKPSSVLRVDLVETTDENGEAVREATVVVPDSQLSLAIGKRGQNARLAAKLTGWKIDIKNESEARELLESDFMAEFSAIADTLAEEHDAETVEELDEELLDVAEVEDETEASIDDLADQILSAGNEDDSADEDEAEAEAE</sequence>
<dbReference type="OrthoDB" id="9807233at2"/>
<dbReference type="SMART" id="SM00322">
    <property type="entry name" value="KH"/>
    <property type="match status" value="2"/>
</dbReference>
<comment type="subunit">
    <text evidence="7">Monomer. Binds directly to the core enzyme of the DNA-dependent RNA polymerase and to nascent RNA.</text>
</comment>
<dbReference type="PANTHER" id="PTHR22648">
    <property type="entry name" value="TRANSCRIPTION TERMINATION FACTOR NUSA"/>
    <property type="match status" value="1"/>
</dbReference>
<dbReference type="InterPro" id="IPR013735">
    <property type="entry name" value="TF_NusA_N"/>
</dbReference>